<dbReference type="Proteomes" id="UP000001116">
    <property type="component" value="Chromosome"/>
</dbReference>
<protein>
    <submittedName>
        <fullName evidence="1">Uncharacterized protein</fullName>
    </submittedName>
</protein>
<keyword evidence="2" id="KW-1185">Reference proteome</keyword>
<reference evidence="2" key="1">
    <citation type="journal article" date="2008" name="PLoS ONE">
        <title>Survival in nuclear waste, extreme resistance, and potential applications gleaned from the genome sequence of Kineococcus radiotolerans SRS30216.</title>
        <authorList>
            <person name="Bagwell C.E."/>
            <person name="Bhat S."/>
            <person name="Hawkins G.M."/>
            <person name="Smith B.W."/>
            <person name="Biswas T."/>
            <person name="Hoover T.R."/>
            <person name="Saunders E."/>
            <person name="Han C.S."/>
            <person name="Tsodikov O.V."/>
            <person name="Shimkets L.J."/>
        </authorList>
    </citation>
    <scope>NUCLEOTIDE SEQUENCE [LARGE SCALE GENOMIC DNA]</scope>
    <source>
        <strain evidence="2">ATCC BAA-149 / DSM 14245 / SRS30216</strain>
    </source>
</reference>
<dbReference type="KEGG" id="kra:Krad_1690"/>
<dbReference type="AlphaFoldDB" id="A6W8N7"/>
<organism evidence="1 2">
    <name type="scientific">Kineococcus radiotolerans (strain ATCC BAA-149 / DSM 14245 / SRS30216)</name>
    <dbReference type="NCBI Taxonomy" id="266940"/>
    <lineage>
        <taxon>Bacteria</taxon>
        <taxon>Bacillati</taxon>
        <taxon>Actinomycetota</taxon>
        <taxon>Actinomycetes</taxon>
        <taxon>Kineosporiales</taxon>
        <taxon>Kineosporiaceae</taxon>
        <taxon>Kineococcus</taxon>
    </lineage>
</organism>
<accession>A6W8N7</accession>
<evidence type="ECO:0000313" key="1">
    <source>
        <dbReference type="EMBL" id="ABS03176.1"/>
    </source>
</evidence>
<dbReference type="HOGENOM" id="CLU_2508301_0_0_11"/>
<name>A6W8N7_KINRD</name>
<dbReference type="STRING" id="266940.Krad_1690"/>
<gene>
    <name evidence="1" type="ordered locus">Krad_1690</name>
</gene>
<proteinExistence type="predicted"/>
<dbReference type="EMBL" id="CP000750">
    <property type="protein sequence ID" value="ABS03176.1"/>
    <property type="molecule type" value="Genomic_DNA"/>
</dbReference>
<evidence type="ECO:0000313" key="2">
    <source>
        <dbReference type="Proteomes" id="UP000001116"/>
    </source>
</evidence>
<sequence>MTHRTPLDRGLSRDQLAHVVTSLPEPEPEDLGPWVDHDFLVGLTVTDFHVEDQDAFRRFWLNDRVGAQAPRPEDLTRGPGMGGGA</sequence>